<dbReference type="EMBL" id="CP097320">
    <property type="protein sequence ID" value="UQX10964.1"/>
    <property type="molecule type" value="Genomic_DNA"/>
</dbReference>
<evidence type="ECO:0000259" key="1">
    <source>
        <dbReference type="Pfam" id="PF17926"/>
    </source>
</evidence>
<name>A0ABY4QJE6_9MYCO</name>
<protein>
    <recommendedName>
        <fullName evidence="1">HTH-type transcriptional repressor Sco4008 C-terminal domain-containing protein</fullName>
    </recommendedName>
</protein>
<sequence>MHPQDPGTLVLVAHAGAFPSATAAITGVTGRRHDIPGREPRAIETAQAAGYVDARWEPMELLSMLFGIGMAWARWPRQDDIADDTAVVTARCSAAIETAARIVTPRDGASSTTR</sequence>
<gene>
    <name evidence="2" type="ORF">M5I08_24135</name>
</gene>
<dbReference type="InterPro" id="IPR036271">
    <property type="entry name" value="Tet_transcr_reg_TetR-rel_C_sf"/>
</dbReference>
<keyword evidence="3" id="KW-1185">Reference proteome</keyword>
<accession>A0ABY4QJE6</accession>
<evidence type="ECO:0000313" key="3">
    <source>
        <dbReference type="Proteomes" id="UP001056610"/>
    </source>
</evidence>
<proteinExistence type="predicted"/>
<organism evidence="2 3">
    <name type="scientific">Candidatus Mycobacterium methanotrophicum</name>
    <dbReference type="NCBI Taxonomy" id="2943498"/>
    <lineage>
        <taxon>Bacteria</taxon>
        <taxon>Bacillati</taxon>
        <taxon>Actinomycetota</taxon>
        <taxon>Actinomycetes</taxon>
        <taxon>Mycobacteriales</taxon>
        <taxon>Mycobacteriaceae</taxon>
        <taxon>Mycobacterium</taxon>
    </lineage>
</organism>
<dbReference type="InterPro" id="IPR041467">
    <property type="entry name" value="Sco4008_C"/>
</dbReference>
<feature type="domain" description="HTH-type transcriptional repressor Sco4008 C-terminal" evidence="1">
    <location>
        <begin position="38"/>
        <end position="101"/>
    </location>
</feature>
<evidence type="ECO:0000313" key="2">
    <source>
        <dbReference type="EMBL" id="UQX10964.1"/>
    </source>
</evidence>
<dbReference type="SUPFAM" id="SSF48498">
    <property type="entry name" value="Tetracyclin repressor-like, C-terminal domain"/>
    <property type="match status" value="1"/>
</dbReference>
<reference evidence="2" key="1">
    <citation type="submission" date="2022-05" db="EMBL/GenBank/DDBJ databases">
        <title>A methanotrophic Mycobacterium dominates a cave microbial ecosystem.</title>
        <authorList>
            <person name="Van Spanning R.J.M."/>
            <person name="Guan Q."/>
            <person name="Melkonian C."/>
            <person name="Gallant J."/>
            <person name="Polerecky L."/>
            <person name="Flot J.-F."/>
            <person name="Brandt B.W."/>
            <person name="Braster M."/>
            <person name="Iturbe Espinoza P."/>
            <person name="Aerts J."/>
            <person name="Meima-Franke M."/>
            <person name="Piersma S.R."/>
            <person name="Bunduc C."/>
            <person name="Ummels R."/>
            <person name="Pain A."/>
            <person name="Fleming E.J."/>
            <person name="van der Wel N."/>
            <person name="Gherman V.D."/>
            <person name="Sarbu S.M."/>
            <person name="Bodelier P.L.E."/>
            <person name="Bitter W."/>
        </authorList>
    </citation>
    <scope>NUCLEOTIDE SEQUENCE</scope>
    <source>
        <strain evidence="2">Sulfur Cave</strain>
    </source>
</reference>
<dbReference type="RefSeq" id="WP_249763000.1">
    <property type="nucleotide sequence ID" value="NZ_CAJUXY010000033.1"/>
</dbReference>
<dbReference type="Pfam" id="PF17926">
    <property type="entry name" value="TetR_C_21"/>
    <property type="match status" value="1"/>
</dbReference>
<dbReference type="Proteomes" id="UP001056610">
    <property type="component" value="Chromosome"/>
</dbReference>